<evidence type="ECO:0000313" key="3">
    <source>
        <dbReference type="WBParaSite" id="nRc.2.0.1.t23417-RA"/>
    </source>
</evidence>
<dbReference type="WBParaSite" id="nRc.2.0.1.t23417-RA">
    <property type="protein sequence ID" value="nRc.2.0.1.t23417-RA"/>
    <property type="gene ID" value="nRc.2.0.1.g23417"/>
</dbReference>
<name>A0A915JB87_ROMCU</name>
<keyword evidence="2" id="KW-1185">Reference proteome</keyword>
<dbReference type="Proteomes" id="UP000887565">
    <property type="component" value="Unplaced"/>
</dbReference>
<protein>
    <submittedName>
        <fullName evidence="3">Uncharacterized protein</fullName>
    </submittedName>
</protein>
<keyword evidence="1" id="KW-0732">Signal</keyword>
<sequence length="60" mass="6569">MQLGLPTVFLIQICLTWMMKFIISHQWDVGCLVNGFGQEISAPVLGVAQQAVRGRGTNGH</sequence>
<evidence type="ECO:0000313" key="2">
    <source>
        <dbReference type="Proteomes" id="UP000887565"/>
    </source>
</evidence>
<proteinExistence type="predicted"/>
<feature type="chain" id="PRO_5037434735" evidence="1">
    <location>
        <begin position="25"/>
        <end position="60"/>
    </location>
</feature>
<dbReference type="AlphaFoldDB" id="A0A915JB87"/>
<organism evidence="2 3">
    <name type="scientific">Romanomermis culicivorax</name>
    <name type="common">Nematode worm</name>
    <dbReference type="NCBI Taxonomy" id="13658"/>
    <lineage>
        <taxon>Eukaryota</taxon>
        <taxon>Metazoa</taxon>
        <taxon>Ecdysozoa</taxon>
        <taxon>Nematoda</taxon>
        <taxon>Enoplea</taxon>
        <taxon>Dorylaimia</taxon>
        <taxon>Mermithida</taxon>
        <taxon>Mermithoidea</taxon>
        <taxon>Mermithidae</taxon>
        <taxon>Romanomermis</taxon>
    </lineage>
</organism>
<reference evidence="3" key="1">
    <citation type="submission" date="2022-11" db="UniProtKB">
        <authorList>
            <consortium name="WormBaseParasite"/>
        </authorList>
    </citation>
    <scope>IDENTIFICATION</scope>
</reference>
<feature type="signal peptide" evidence="1">
    <location>
        <begin position="1"/>
        <end position="24"/>
    </location>
</feature>
<accession>A0A915JB87</accession>
<evidence type="ECO:0000256" key="1">
    <source>
        <dbReference type="SAM" id="SignalP"/>
    </source>
</evidence>